<dbReference type="Proteomes" id="UP000295497">
    <property type="component" value="Chromosome"/>
</dbReference>
<gene>
    <name evidence="2" type="ORF">SOCE836_108680</name>
</gene>
<evidence type="ECO:0000313" key="2">
    <source>
        <dbReference type="EMBL" id="AUX38621.1"/>
    </source>
</evidence>
<name>A0A4P2R7A0_SORCE</name>
<dbReference type="AlphaFoldDB" id="A0A4P2R7A0"/>
<organism evidence="2 3">
    <name type="scientific">Sorangium cellulosum</name>
    <name type="common">Polyangium cellulosum</name>
    <dbReference type="NCBI Taxonomy" id="56"/>
    <lineage>
        <taxon>Bacteria</taxon>
        <taxon>Pseudomonadati</taxon>
        <taxon>Myxococcota</taxon>
        <taxon>Polyangia</taxon>
        <taxon>Polyangiales</taxon>
        <taxon>Polyangiaceae</taxon>
        <taxon>Sorangium</taxon>
    </lineage>
</organism>
<accession>A0A4P2R7A0</accession>
<evidence type="ECO:0000256" key="1">
    <source>
        <dbReference type="SAM" id="MobiDB-lite"/>
    </source>
</evidence>
<feature type="region of interest" description="Disordered" evidence="1">
    <location>
        <begin position="24"/>
        <end position="45"/>
    </location>
</feature>
<sequence>MEIDLLRLDRDVARAARALRAALGDLTRRGPTPPAEDQGGPSAAEARARLENPLEPFRRVSARTTYLELTGKTPGLGAELGLASPTAAAAPDPTGLAAPLADWVYTLTLERVVWPDRVRLAAAWHAASLTIDLPEPARVSPREARLRLLADPTDAGRRTFAEVLARGSGAVADAARILVERRHEAARRLAEEGLRAIEIPCDPPDAAIGAAEALLRRTEPMMERAPTWYGALGRAVGRDAASGWPARLSPRWIEELFRATKLTEGLAIDLGPLPSPLGAASFARALARFGAALARGVGQTTRGPFALAHAPFDLRRARRAALFGGLVADPVFCARALGLGRGRALDQARATARSLLLSLRLDAATVALVFRSGQDGGGHVLLRGARDRGDRFEEVTARALGAPIPGALAGVLPALDPGAAARLAGAVLAARDRRDLIERFDEDWFRNPRAAEALRDEDGAPRSPASRRASEADLEAGLGELVRALASL</sequence>
<protein>
    <submittedName>
        <fullName evidence="2">Uncharacterized protein</fullName>
    </submittedName>
</protein>
<evidence type="ECO:0000313" key="3">
    <source>
        <dbReference type="Proteomes" id="UP000295497"/>
    </source>
</evidence>
<proteinExistence type="predicted"/>
<reference evidence="2 3" key="1">
    <citation type="submission" date="2015-09" db="EMBL/GenBank/DDBJ databases">
        <title>Sorangium comparison.</title>
        <authorList>
            <person name="Zaburannyi N."/>
            <person name="Bunk B."/>
            <person name="Overmann J."/>
            <person name="Mueller R."/>
        </authorList>
    </citation>
    <scope>NUCLEOTIDE SEQUENCE [LARGE SCALE GENOMIC DNA]</scope>
    <source>
        <strain evidence="2 3">So ce836</strain>
    </source>
</reference>
<dbReference type="EMBL" id="CP012672">
    <property type="protein sequence ID" value="AUX38621.1"/>
    <property type="molecule type" value="Genomic_DNA"/>
</dbReference>